<dbReference type="Gene3D" id="3.40.50.720">
    <property type="entry name" value="NAD(P)-binding Rossmann-like Domain"/>
    <property type="match status" value="1"/>
</dbReference>
<dbReference type="InterPro" id="IPR020904">
    <property type="entry name" value="Sc_DH/Rdtase_CS"/>
</dbReference>
<evidence type="ECO:0000256" key="2">
    <source>
        <dbReference type="ARBA" id="ARBA00022857"/>
    </source>
</evidence>
<feature type="domain" description="Ketoreductase" evidence="6">
    <location>
        <begin position="242"/>
        <end position="421"/>
    </location>
</feature>
<accession>A0A2N1JG51</accession>
<evidence type="ECO:0000259" key="6">
    <source>
        <dbReference type="SMART" id="SM00822"/>
    </source>
</evidence>
<keyword evidence="5" id="KW-0472">Membrane</keyword>
<dbReference type="Proteomes" id="UP000232875">
    <property type="component" value="Unassembled WGS sequence"/>
</dbReference>
<dbReference type="EMBL" id="KZ454987">
    <property type="protein sequence ID" value="PKI85519.1"/>
    <property type="molecule type" value="Genomic_DNA"/>
</dbReference>
<dbReference type="InterPro" id="IPR036291">
    <property type="entry name" value="NAD(P)-bd_dom_sf"/>
</dbReference>
<feature type="transmembrane region" description="Helical" evidence="5">
    <location>
        <begin position="173"/>
        <end position="194"/>
    </location>
</feature>
<keyword evidence="3" id="KW-0560">Oxidoreductase</keyword>
<dbReference type="CDD" id="cd05339">
    <property type="entry name" value="17beta-HSDXI-like_SDR_c"/>
    <property type="match status" value="1"/>
</dbReference>
<dbReference type="AlphaFoldDB" id="A0A2N1JG51"/>
<keyword evidence="8" id="KW-1185">Reference proteome</keyword>
<dbReference type="InterPro" id="IPR019595">
    <property type="entry name" value="DUF2470"/>
</dbReference>
<dbReference type="InterPro" id="IPR002347">
    <property type="entry name" value="SDR_fam"/>
</dbReference>
<evidence type="ECO:0000256" key="4">
    <source>
        <dbReference type="RuleBase" id="RU000363"/>
    </source>
</evidence>
<dbReference type="OrthoDB" id="10253736at2759"/>
<gene>
    <name evidence="7" type="ORF">MVES_000325</name>
</gene>
<dbReference type="PANTHER" id="PTHR24322:SF736">
    <property type="entry name" value="RETINOL DEHYDROGENASE 10"/>
    <property type="match status" value="1"/>
</dbReference>
<organism evidence="7 8">
    <name type="scientific">Malassezia vespertilionis</name>
    <dbReference type="NCBI Taxonomy" id="2020962"/>
    <lineage>
        <taxon>Eukaryota</taxon>
        <taxon>Fungi</taxon>
        <taxon>Dikarya</taxon>
        <taxon>Basidiomycota</taxon>
        <taxon>Ustilaginomycotina</taxon>
        <taxon>Malasseziomycetes</taxon>
        <taxon>Malasseziales</taxon>
        <taxon>Malasseziaceae</taxon>
        <taxon>Malassezia</taxon>
    </lineage>
</organism>
<dbReference type="SMART" id="SM00822">
    <property type="entry name" value="PKS_KR"/>
    <property type="match status" value="1"/>
</dbReference>
<dbReference type="PANTHER" id="PTHR24322">
    <property type="entry name" value="PKSB"/>
    <property type="match status" value="1"/>
</dbReference>
<sequence length="493" mass="55189">MTDPGPHEEDPLSGISERICDHMNKDHYDAVAQLAMYFFKLPELPRWMCMQSIRSTAMVISYSMSEAHDEAESVPISETIPIDPPITTIMEARKRLVAMNKMSEEENAKRLRQRLPNAFIDVHNMDRILSHLTALFMHPVSIGLLAVTVMFLIKPLPEEPSRSWIAWPLRCLHTFYQSHCLFFAFLALLCGFVVSCRIVRKLDMAWQNAAPVPPLGSIPAWIQQSLTTGPLPKLDSTSWPNETVVITGGARGLGAALAKSLAEKGASVIVYDLAKMTVKHPNIFWYLCDVSNVNDVFAKSAEVVAQHGAPTMLINNAGVRHGSPLLDESVAEISRILNTNTMSHFWTLKALLPFFIEKKRGHIVSTSSMMGHVGVAQMIDYVASKHALVGLHASLRSELDTVYKTPFVRTTLVCPGHLQETSMFAGIQYNVFARFFAPTVSVQRVVDQIVHSLEHQQSSVISMPWYVPWAPLLRTFPQFVQDGIHNVRNTHEN</sequence>
<dbReference type="PROSITE" id="PS00061">
    <property type="entry name" value="ADH_SHORT"/>
    <property type="match status" value="1"/>
</dbReference>
<feature type="transmembrane region" description="Helical" evidence="5">
    <location>
        <begin position="132"/>
        <end position="153"/>
    </location>
</feature>
<protein>
    <recommendedName>
        <fullName evidence="6">Ketoreductase domain-containing protein</fullName>
    </recommendedName>
</protein>
<evidence type="ECO:0000256" key="1">
    <source>
        <dbReference type="ARBA" id="ARBA00006484"/>
    </source>
</evidence>
<evidence type="ECO:0000313" key="8">
    <source>
        <dbReference type="Proteomes" id="UP000232875"/>
    </source>
</evidence>
<dbReference type="SUPFAM" id="SSF51735">
    <property type="entry name" value="NAD(P)-binding Rossmann-fold domains"/>
    <property type="match status" value="1"/>
</dbReference>
<dbReference type="PRINTS" id="PR00080">
    <property type="entry name" value="SDRFAMILY"/>
</dbReference>
<dbReference type="PRINTS" id="PR00081">
    <property type="entry name" value="GDHRDH"/>
</dbReference>
<name>A0A2N1JG51_9BASI</name>
<dbReference type="GO" id="GO:0016616">
    <property type="term" value="F:oxidoreductase activity, acting on the CH-OH group of donors, NAD or NADP as acceptor"/>
    <property type="evidence" value="ECO:0007669"/>
    <property type="project" value="TreeGrafter"/>
</dbReference>
<dbReference type="Gene3D" id="3.20.180.10">
    <property type="entry name" value="PNP-oxidase-like"/>
    <property type="match status" value="1"/>
</dbReference>
<keyword evidence="5" id="KW-0812">Transmembrane</keyword>
<evidence type="ECO:0000256" key="5">
    <source>
        <dbReference type="SAM" id="Phobius"/>
    </source>
</evidence>
<dbReference type="InterPro" id="IPR037119">
    <property type="entry name" value="Haem_oxidase_HugZ-like_sf"/>
</dbReference>
<dbReference type="STRING" id="2020962.A0A2N1JG51"/>
<dbReference type="Pfam" id="PF00106">
    <property type="entry name" value="adh_short"/>
    <property type="match status" value="1"/>
</dbReference>
<evidence type="ECO:0000313" key="7">
    <source>
        <dbReference type="EMBL" id="PKI85519.1"/>
    </source>
</evidence>
<evidence type="ECO:0000256" key="3">
    <source>
        <dbReference type="ARBA" id="ARBA00023002"/>
    </source>
</evidence>
<keyword evidence="2" id="KW-0521">NADP</keyword>
<comment type="similarity">
    <text evidence="1 4">Belongs to the short-chain dehydrogenases/reductases (SDR) family.</text>
</comment>
<proteinExistence type="inferred from homology"/>
<dbReference type="InterPro" id="IPR057326">
    <property type="entry name" value="KR_dom"/>
</dbReference>
<dbReference type="Pfam" id="PF10615">
    <property type="entry name" value="DUF2470"/>
    <property type="match status" value="1"/>
</dbReference>
<reference evidence="7 8" key="1">
    <citation type="submission" date="2017-10" db="EMBL/GenBank/DDBJ databases">
        <title>A novel species of cold-tolerant Malassezia isolated from bats.</title>
        <authorList>
            <person name="Lorch J.M."/>
            <person name="Palmer J.M."/>
            <person name="Vanderwolf K.J."/>
            <person name="Schmidt K.Z."/>
            <person name="Verant M.L."/>
            <person name="Weller T.J."/>
            <person name="Blehert D.S."/>
        </authorList>
    </citation>
    <scope>NUCLEOTIDE SEQUENCE [LARGE SCALE GENOMIC DNA]</scope>
    <source>
        <strain evidence="7 8">NWHC:44797-103</strain>
    </source>
</reference>
<keyword evidence="5" id="KW-1133">Transmembrane helix</keyword>